<dbReference type="AlphaFoldDB" id="A0A2G8SLI0"/>
<reference evidence="3 4" key="1">
    <citation type="journal article" date="2015" name="Sci. Rep.">
        <title>Chromosome-level genome map provides insights into diverse defense mechanisms in the medicinal fungus Ganoderma sinense.</title>
        <authorList>
            <person name="Zhu Y."/>
            <person name="Xu J."/>
            <person name="Sun C."/>
            <person name="Zhou S."/>
            <person name="Xu H."/>
            <person name="Nelson D.R."/>
            <person name="Qian J."/>
            <person name="Song J."/>
            <person name="Luo H."/>
            <person name="Xiang L."/>
            <person name="Li Y."/>
            <person name="Xu Z."/>
            <person name="Ji A."/>
            <person name="Wang L."/>
            <person name="Lu S."/>
            <person name="Hayward A."/>
            <person name="Sun W."/>
            <person name="Li X."/>
            <person name="Schwartz D.C."/>
            <person name="Wang Y."/>
            <person name="Chen S."/>
        </authorList>
    </citation>
    <scope>NUCLEOTIDE SEQUENCE [LARGE SCALE GENOMIC DNA]</scope>
    <source>
        <strain evidence="3 4">ZZ0214-1</strain>
    </source>
</reference>
<dbReference type="SUPFAM" id="SSF53474">
    <property type="entry name" value="alpha/beta-Hydrolases"/>
    <property type="match status" value="1"/>
</dbReference>
<name>A0A2G8SLI0_9APHY</name>
<sequence length="337" mass="36593">MAMDSELAEALASDPAYTQPLAPPDGVSLPTFARQQSKAILSPFSKHYGERLPSESEYAVSDSLVPVEGGAIAVRVVGPCVKTGREQFPVLVWIHGGGWLLGDINMDDNHLRTLCVDLKLVVVNVEYRLAPEHLFPTAFEDCYAATKWVAMNASGLPGVSLKKGFLVGGDSAGASLAAAVVLHARDDPFFSESPITGQYLREPAVVHPLAHPDKYRSIMTSFEENADTVLLNSERALDSYQTYGAPPMDPRASPLLAPTHAGLPPTFLQVMGQDPLRDDGLVYEKVLREASVKTKLVRYDGVVHGFYYTFPWISAARKVDSDARDGLRWLLSLAGPS</sequence>
<evidence type="ECO:0000256" key="1">
    <source>
        <dbReference type="ARBA" id="ARBA00022801"/>
    </source>
</evidence>
<evidence type="ECO:0000313" key="4">
    <source>
        <dbReference type="Proteomes" id="UP000230002"/>
    </source>
</evidence>
<dbReference type="Proteomes" id="UP000230002">
    <property type="component" value="Unassembled WGS sequence"/>
</dbReference>
<dbReference type="GO" id="GO:0016787">
    <property type="term" value="F:hydrolase activity"/>
    <property type="evidence" value="ECO:0007669"/>
    <property type="project" value="UniProtKB-KW"/>
</dbReference>
<dbReference type="PANTHER" id="PTHR48081:SF8">
    <property type="entry name" value="ALPHA_BETA HYDROLASE FOLD-3 DOMAIN-CONTAINING PROTEIN-RELATED"/>
    <property type="match status" value="1"/>
</dbReference>
<dbReference type="STRING" id="1077348.A0A2G8SLI0"/>
<dbReference type="Gene3D" id="3.40.50.1820">
    <property type="entry name" value="alpha/beta hydrolase"/>
    <property type="match status" value="1"/>
</dbReference>
<proteinExistence type="predicted"/>
<protein>
    <recommendedName>
        <fullName evidence="2">Alpha/beta hydrolase fold-3 domain-containing protein</fullName>
    </recommendedName>
</protein>
<feature type="domain" description="Alpha/beta hydrolase fold-3" evidence="2">
    <location>
        <begin position="91"/>
        <end position="307"/>
    </location>
</feature>
<comment type="caution">
    <text evidence="3">The sequence shown here is derived from an EMBL/GenBank/DDBJ whole genome shotgun (WGS) entry which is preliminary data.</text>
</comment>
<organism evidence="3 4">
    <name type="scientific">Ganoderma sinense ZZ0214-1</name>
    <dbReference type="NCBI Taxonomy" id="1077348"/>
    <lineage>
        <taxon>Eukaryota</taxon>
        <taxon>Fungi</taxon>
        <taxon>Dikarya</taxon>
        <taxon>Basidiomycota</taxon>
        <taxon>Agaricomycotina</taxon>
        <taxon>Agaricomycetes</taxon>
        <taxon>Polyporales</taxon>
        <taxon>Polyporaceae</taxon>
        <taxon>Ganoderma</taxon>
    </lineage>
</organism>
<dbReference type="Pfam" id="PF07859">
    <property type="entry name" value="Abhydrolase_3"/>
    <property type="match status" value="1"/>
</dbReference>
<dbReference type="InterPro" id="IPR013094">
    <property type="entry name" value="AB_hydrolase_3"/>
</dbReference>
<dbReference type="PANTHER" id="PTHR48081">
    <property type="entry name" value="AB HYDROLASE SUPERFAMILY PROTEIN C4A8.06C"/>
    <property type="match status" value="1"/>
</dbReference>
<dbReference type="OrthoDB" id="408631at2759"/>
<accession>A0A2G8SLI0</accession>
<dbReference type="EMBL" id="AYKW01000005">
    <property type="protein sequence ID" value="PIL34600.1"/>
    <property type="molecule type" value="Genomic_DNA"/>
</dbReference>
<dbReference type="InterPro" id="IPR050300">
    <property type="entry name" value="GDXG_lipolytic_enzyme"/>
</dbReference>
<keyword evidence="4" id="KW-1185">Reference proteome</keyword>
<evidence type="ECO:0000313" key="3">
    <source>
        <dbReference type="EMBL" id="PIL34600.1"/>
    </source>
</evidence>
<dbReference type="InterPro" id="IPR029058">
    <property type="entry name" value="AB_hydrolase_fold"/>
</dbReference>
<keyword evidence="1" id="KW-0378">Hydrolase</keyword>
<evidence type="ECO:0000259" key="2">
    <source>
        <dbReference type="Pfam" id="PF07859"/>
    </source>
</evidence>
<gene>
    <name evidence="3" type="ORF">GSI_03379</name>
</gene>